<evidence type="ECO:0000313" key="2">
    <source>
        <dbReference type="EMBL" id="EME67445.1"/>
    </source>
</evidence>
<dbReference type="InterPro" id="IPR014729">
    <property type="entry name" value="Rossmann-like_a/b/a_fold"/>
</dbReference>
<dbReference type="GO" id="GO:0016740">
    <property type="term" value="F:transferase activity"/>
    <property type="evidence" value="ECO:0007669"/>
    <property type="project" value="UniProtKB-KW"/>
</dbReference>
<proteinExistence type="predicted"/>
<protein>
    <submittedName>
        <fullName evidence="1">N-acetyl sugar amidotransferase</fullName>
    </submittedName>
</protein>
<dbReference type="eggNOG" id="COG0037">
    <property type="taxonomic scope" value="Bacteria"/>
</dbReference>
<keyword evidence="1" id="KW-0808">Transferase</keyword>
<dbReference type="EMBL" id="AONQ01000235">
    <property type="protein sequence ID" value="EME67444.1"/>
    <property type="molecule type" value="Genomic_DNA"/>
</dbReference>
<feature type="non-terminal residue" evidence="1">
    <location>
        <position position="68"/>
    </location>
</feature>
<keyword evidence="3" id="KW-1185">Reference proteome</keyword>
<dbReference type="AlphaFoldDB" id="M3A4N9"/>
<dbReference type="Proteomes" id="UP000011744">
    <property type="component" value="Unassembled WGS sequence"/>
</dbReference>
<sequence>KIDWAERERELVETCNRFRRNDGRFDVVVPSSGGKDSAFVAHMLKHKYGMNPLTVTWAPHAYTDIGWK</sequence>
<reference evidence="1 3" key="1">
    <citation type="journal article" date="2014" name="Genome Announc.">
        <title>Draft Genome Sequence of Magnetospirillum sp. Strain SO-1, a Freshwater Magnetotactic Bacterium Isolated from the Ol'khovka River, Russia.</title>
        <authorList>
            <person name="Grouzdev D.S."/>
            <person name="Dziuba M.V."/>
            <person name="Sukhacheva M.S."/>
            <person name="Mardanov A.V."/>
            <person name="Beletskiy A.V."/>
            <person name="Kuznetsov B.B."/>
            <person name="Skryabin K.G."/>
        </authorList>
    </citation>
    <scope>NUCLEOTIDE SEQUENCE [LARGE SCALE GENOMIC DNA]</scope>
    <source>
        <strain evidence="1 3">SO-1</strain>
    </source>
</reference>
<name>M3A4N9_9PROT</name>
<dbReference type="EMBL" id="AONQ01000234">
    <property type="protein sequence ID" value="EME67445.1"/>
    <property type="molecule type" value="Genomic_DNA"/>
</dbReference>
<dbReference type="STRING" id="1244869.H261_23477"/>
<organism evidence="1 3">
    <name type="scientific">Paramagnetospirillum caucaseum</name>
    <dbReference type="NCBI Taxonomy" id="1244869"/>
    <lineage>
        <taxon>Bacteria</taxon>
        <taxon>Pseudomonadati</taxon>
        <taxon>Pseudomonadota</taxon>
        <taxon>Alphaproteobacteria</taxon>
        <taxon>Rhodospirillales</taxon>
        <taxon>Magnetospirillaceae</taxon>
        <taxon>Paramagnetospirillum</taxon>
    </lineage>
</organism>
<evidence type="ECO:0000313" key="3">
    <source>
        <dbReference type="Proteomes" id="UP000011744"/>
    </source>
</evidence>
<feature type="non-terminal residue" evidence="1">
    <location>
        <position position="1"/>
    </location>
</feature>
<dbReference type="SUPFAM" id="SSF52402">
    <property type="entry name" value="Adenine nucleotide alpha hydrolases-like"/>
    <property type="match status" value="1"/>
</dbReference>
<comment type="caution">
    <text evidence="1">The sequence shown here is derived from an EMBL/GenBank/DDBJ whole genome shotgun (WGS) entry which is preliminary data.</text>
</comment>
<evidence type="ECO:0000313" key="1">
    <source>
        <dbReference type="EMBL" id="EME67444.1"/>
    </source>
</evidence>
<dbReference type="Gene3D" id="3.40.50.620">
    <property type="entry name" value="HUPs"/>
    <property type="match status" value="1"/>
</dbReference>
<accession>M3A4N9</accession>
<gene>
    <name evidence="2" type="ORF">H261_23477</name>
    <name evidence="1" type="ORF">H261_23482</name>
</gene>